<evidence type="ECO:0000313" key="2">
    <source>
        <dbReference type="EMBL" id="SET71853.1"/>
    </source>
</evidence>
<dbReference type="EMBL" id="FOIM01000012">
    <property type="protein sequence ID" value="SET71853.1"/>
    <property type="molecule type" value="Genomic_DNA"/>
</dbReference>
<dbReference type="PANTHER" id="PTHR33171:SF17">
    <property type="entry name" value="LARA-LIKE N-TERMINAL DOMAIN-CONTAINING PROTEIN"/>
    <property type="match status" value="1"/>
</dbReference>
<evidence type="ECO:0000313" key="3">
    <source>
        <dbReference type="Proteomes" id="UP000198508"/>
    </source>
</evidence>
<dbReference type="InterPro" id="IPR048068">
    <property type="entry name" value="LarA-like"/>
</dbReference>
<name>A0A1I0GKV9_9FIRM</name>
<gene>
    <name evidence="2" type="ORF">SAMN05216313_11269</name>
</gene>
<evidence type="ECO:0000259" key="1">
    <source>
        <dbReference type="Pfam" id="PF09861"/>
    </source>
</evidence>
<protein>
    <submittedName>
        <fullName evidence="2">Nickel-dependent lactate racemase</fullName>
    </submittedName>
</protein>
<dbReference type="Proteomes" id="UP000198508">
    <property type="component" value="Unassembled WGS sequence"/>
</dbReference>
<proteinExistence type="predicted"/>
<dbReference type="AlphaFoldDB" id="A0A1I0GKV9"/>
<dbReference type="PANTHER" id="PTHR33171">
    <property type="entry name" value="LAR_N DOMAIN-CONTAINING PROTEIN"/>
    <property type="match status" value="1"/>
</dbReference>
<keyword evidence="3" id="KW-1185">Reference proteome</keyword>
<dbReference type="GO" id="GO:0050043">
    <property type="term" value="F:lactate racemase activity"/>
    <property type="evidence" value="ECO:0007669"/>
    <property type="project" value="InterPro"/>
</dbReference>
<feature type="domain" description="LarA-like N-terminal" evidence="1">
    <location>
        <begin position="26"/>
        <end position="176"/>
    </location>
</feature>
<dbReference type="Gene3D" id="3.40.50.11440">
    <property type="match status" value="1"/>
</dbReference>
<dbReference type="InterPro" id="IPR018657">
    <property type="entry name" value="LarA-like_N"/>
</dbReference>
<dbReference type="STRING" id="460384.SAMN05216313_11269"/>
<sequence length="423" mass="47064">MGSRTGTLTDGEVERVIDGLMVQLPPARRVLLVPPDITRCYSYAGFITASLYRRLSDSARVEIMPAVGTHRPMSREEQINFFGGNIPEQAFLHHDWRSETVRLGTVPGSYVREVTGGRCSQGVPVEVNRSLVDGTYDLIFSIGQVVPHEVVGMANYSKNILVGLGGRRMINESHMIGAVCGLETIMGNVDTPVRKLFDYAEEMFLKDVPLAYILTVTTCENGRTLVHGVYGGASRRVFEEAADLAQIWNVTEVPARMKKVVAYLEPGEFSSTWVGNKSVYRTRMMIEDGGELLVIAPGLRHFGENPEVDGLIRRYGYRGTPYTMKLVEQGAFAGADMVPAHMIHSSSEDRFTITYAVDPANMTREEIEGVGYRYMDVSRALARYPVDRLAEGRQVMPDGEEIYLVKAPALGLWRSRRWGGGRK</sequence>
<dbReference type="InterPro" id="IPR043166">
    <property type="entry name" value="LarA-like_C"/>
</dbReference>
<organism evidence="2 3">
    <name type="scientific">Enterocloster lavalensis</name>
    <dbReference type="NCBI Taxonomy" id="460384"/>
    <lineage>
        <taxon>Bacteria</taxon>
        <taxon>Bacillati</taxon>
        <taxon>Bacillota</taxon>
        <taxon>Clostridia</taxon>
        <taxon>Lachnospirales</taxon>
        <taxon>Lachnospiraceae</taxon>
        <taxon>Enterocloster</taxon>
    </lineage>
</organism>
<accession>A0A1I0GKV9</accession>
<dbReference type="Gene3D" id="3.90.226.30">
    <property type="match status" value="1"/>
</dbReference>
<reference evidence="3" key="1">
    <citation type="submission" date="2016-10" db="EMBL/GenBank/DDBJ databases">
        <authorList>
            <person name="Varghese N."/>
            <person name="Submissions S."/>
        </authorList>
    </citation>
    <scope>NUCLEOTIDE SEQUENCE [LARGE SCALE GENOMIC DNA]</scope>
    <source>
        <strain evidence="3">NLAE-zl-G277</strain>
    </source>
</reference>
<dbReference type="Pfam" id="PF09861">
    <property type="entry name" value="Lar_N"/>
    <property type="match status" value="1"/>
</dbReference>